<dbReference type="AlphaFoldDB" id="A0A1L0BGV1"/>
<dbReference type="SUPFAM" id="SSF55729">
    <property type="entry name" value="Acyl-CoA N-acyltransferases (Nat)"/>
    <property type="match status" value="1"/>
</dbReference>
<dbReference type="OrthoDB" id="10039976at2759"/>
<proteinExistence type="inferred from homology"/>
<gene>
    <name evidence="10" type="ORF">SAMEA4029010_CIC11G00000002016</name>
</gene>
<dbReference type="UniPathway" id="UPA00113">
    <property type="reaction ID" value="UER00529"/>
</dbReference>
<dbReference type="PANTHER" id="PTHR13355:SF11">
    <property type="entry name" value="GLUCOSAMINE 6-PHOSPHATE N-ACETYLTRANSFERASE"/>
    <property type="match status" value="1"/>
</dbReference>
<dbReference type="InterPro" id="IPR016181">
    <property type="entry name" value="Acyl_CoA_acyltransferase"/>
</dbReference>
<evidence type="ECO:0000256" key="2">
    <source>
        <dbReference type="ARBA" id="ARBA00006048"/>
    </source>
</evidence>
<evidence type="ECO:0000313" key="11">
    <source>
        <dbReference type="Proteomes" id="UP000182334"/>
    </source>
</evidence>
<dbReference type="EMBL" id="LT635757">
    <property type="protein sequence ID" value="SGZ50815.1"/>
    <property type="molecule type" value="Genomic_DNA"/>
</dbReference>
<reference evidence="10 11" key="1">
    <citation type="submission" date="2016-10" db="EMBL/GenBank/DDBJ databases">
        <authorList>
            <person name="de Groot N.N."/>
        </authorList>
    </citation>
    <scope>NUCLEOTIDE SEQUENCE [LARGE SCALE GENOMIC DNA]</scope>
    <source>
        <strain evidence="10 11">CBS 141442</strain>
    </source>
</reference>
<dbReference type="GO" id="GO:0006048">
    <property type="term" value="P:UDP-N-acetylglucosamine biosynthetic process"/>
    <property type="evidence" value="ECO:0007669"/>
    <property type="project" value="UniProtKB-UniRule"/>
</dbReference>
<dbReference type="Pfam" id="PF00583">
    <property type="entry name" value="Acetyltransf_1"/>
    <property type="match status" value="1"/>
</dbReference>
<evidence type="ECO:0000259" key="9">
    <source>
        <dbReference type="PROSITE" id="PS51186"/>
    </source>
</evidence>
<evidence type="ECO:0000256" key="4">
    <source>
        <dbReference type="ARBA" id="ARBA00022679"/>
    </source>
</evidence>
<dbReference type="STRING" id="45354.A0A1L0BGV1"/>
<dbReference type="GO" id="GO:0004343">
    <property type="term" value="F:glucosamine 6-phosphate N-acetyltransferase activity"/>
    <property type="evidence" value="ECO:0007669"/>
    <property type="project" value="UniProtKB-UniRule"/>
</dbReference>
<evidence type="ECO:0000313" key="10">
    <source>
        <dbReference type="EMBL" id="SGZ50815.1"/>
    </source>
</evidence>
<keyword evidence="5 8" id="KW-0012">Acyltransferase</keyword>
<dbReference type="Gene3D" id="3.40.630.30">
    <property type="match status" value="1"/>
</dbReference>
<comment type="similarity">
    <text evidence="2 8">Belongs to the acetyltransferase family. GNA1 subfamily.</text>
</comment>
<keyword evidence="11" id="KW-1185">Reference proteome</keyword>
<comment type="pathway">
    <text evidence="1 8">Nucleotide-sugar biosynthesis; UDP-N-acetyl-alpha-D-glucosamine biosynthesis; N-acetyl-alpha-D-glucosamine 1-phosphate from alpha-D-glucosamine 6-phosphate (route I): step 1/2.</text>
</comment>
<feature type="domain" description="N-acetyltransferase" evidence="9">
    <location>
        <begin position="7"/>
        <end position="149"/>
    </location>
</feature>
<keyword evidence="4 8" id="KW-0808">Transferase</keyword>
<sequence length="149" mass="16945">MPLPDNYTFRPVKKSDYREYLDTLSVLTTVGEVSEEQFDQLVGTWNKNPEIYFPRVIADENDKAVATGMLVVEQKLIHGCGKVGHIEDIAVAKSQQGKKLGNYLIELLSEISKQNGCYKVILDCLDHNVGFYEKCGYKNLGVFMSRRYD</sequence>
<dbReference type="CDD" id="cd04301">
    <property type="entry name" value="NAT_SF"/>
    <property type="match status" value="1"/>
</dbReference>
<evidence type="ECO:0000256" key="6">
    <source>
        <dbReference type="ARBA" id="ARBA00048964"/>
    </source>
</evidence>
<dbReference type="Proteomes" id="UP000182334">
    <property type="component" value="Chromosome II"/>
</dbReference>
<evidence type="ECO:0000256" key="1">
    <source>
        <dbReference type="ARBA" id="ARBA00004832"/>
    </source>
</evidence>
<organism evidence="10 11">
    <name type="scientific">Sungouiella intermedia</name>
    <dbReference type="NCBI Taxonomy" id="45354"/>
    <lineage>
        <taxon>Eukaryota</taxon>
        <taxon>Fungi</taxon>
        <taxon>Dikarya</taxon>
        <taxon>Ascomycota</taxon>
        <taxon>Saccharomycotina</taxon>
        <taxon>Pichiomycetes</taxon>
        <taxon>Metschnikowiaceae</taxon>
        <taxon>Sungouiella</taxon>
    </lineage>
</organism>
<evidence type="ECO:0000256" key="8">
    <source>
        <dbReference type="RuleBase" id="RU365086"/>
    </source>
</evidence>
<dbReference type="PROSITE" id="PS51186">
    <property type="entry name" value="GNAT"/>
    <property type="match status" value="1"/>
</dbReference>
<comment type="catalytic activity">
    <reaction evidence="6 8">
        <text>D-glucosamine 6-phosphate + acetyl-CoA = N-acetyl-D-glucosamine 6-phosphate + CoA + H(+)</text>
        <dbReference type="Rhea" id="RHEA:10292"/>
        <dbReference type="ChEBI" id="CHEBI:15378"/>
        <dbReference type="ChEBI" id="CHEBI:57287"/>
        <dbReference type="ChEBI" id="CHEBI:57288"/>
        <dbReference type="ChEBI" id="CHEBI:57513"/>
        <dbReference type="ChEBI" id="CHEBI:58725"/>
        <dbReference type="EC" id="2.3.1.4"/>
    </reaction>
</comment>
<dbReference type="InterPro" id="IPR039143">
    <property type="entry name" value="GNPNAT1-like"/>
</dbReference>
<dbReference type="InterPro" id="IPR000182">
    <property type="entry name" value="GNAT_dom"/>
</dbReference>
<evidence type="ECO:0000256" key="5">
    <source>
        <dbReference type="ARBA" id="ARBA00023315"/>
    </source>
</evidence>
<name>A0A1L0BGV1_9ASCO</name>
<dbReference type="PANTHER" id="PTHR13355">
    <property type="entry name" value="GLUCOSAMINE 6-PHOSPHATE N-ACETYLTRANSFERASE"/>
    <property type="match status" value="1"/>
</dbReference>
<dbReference type="FunFam" id="3.40.630.30:FF:000136">
    <property type="entry name" value="Glucosamine 6-phosphate N-acetyltransferase"/>
    <property type="match status" value="1"/>
</dbReference>
<evidence type="ECO:0000256" key="3">
    <source>
        <dbReference type="ARBA" id="ARBA00012703"/>
    </source>
</evidence>
<accession>A0A1L0BGV1</accession>
<dbReference type="EC" id="2.3.1.4" evidence="3 8"/>
<protein>
    <recommendedName>
        <fullName evidence="7 8">Glucosamine 6-phosphate N-acetyltransferase</fullName>
        <ecNumber evidence="3 8">2.3.1.4</ecNumber>
    </recommendedName>
</protein>
<evidence type="ECO:0000256" key="7">
    <source>
        <dbReference type="ARBA" id="ARBA00069869"/>
    </source>
</evidence>